<dbReference type="EMBL" id="JANIAA010000004">
    <property type="protein sequence ID" value="MCQ8188581.1"/>
    <property type="molecule type" value="Genomic_DNA"/>
</dbReference>
<dbReference type="PANTHER" id="PTHR42793:SF1">
    <property type="entry name" value="PEPTIDYL-LYSINE N-ACETYLTRANSFERASE PATZ"/>
    <property type="match status" value="1"/>
</dbReference>
<keyword evidence="1" id="KW-0436">Ligase</keyword>
<dbReference type="Gene3D" id="3.30.470.20">
    <property type="entry name" value="ATP-grasp fold, B domain"/>
    <property type="match status" value="1"/>
</dbReference>
<gene>
    <name evidence="1" type="ORF">NP777_10020</name>
</gene>
<dbReference type="PANTHER" id="PTHR42793">
    <property type="entry name" value="COA BINDING DOMAIN CONTAINING PROTEIN"/>
    <property type="match status" value="1"/>
</dbReference>
<name>A0ABT1UW52_9ACTN</name>
<keyword evidence="2" id="KW-1185">Reference proteome</keyword>
<dbReference type="Pfam" id="PF13549">
    <property type="entry name" value="ATP-grasp_5"/>
    <property type="match status" value="1"/>
</dbReference>
<proteinExistence type="predicted"/>
<protein>
    <submittedName>
        <fullName evidence="1">Acetate--CoA ligase family protein</fullName>
    </submittedName>
</protein>
<accession>A0ABT1UW52</accession>
<reference evidence="1 2" key="1">
    <citation type="submission" date="2022-07" db="EMBL/GenBank/DDBJ databases">
        <authorList>
            <person name="Phongsopitanun W."/>
            <person name="Tanasupawat S."/>
        </authorList>
    </citation>
    <scope>NUCLEOTIDE SEQUENCE [LARGE SCALE GENOMIC DNA]</scope>
    <source>
        <strain evidence="1 2">RCU-064</strain>
    </source>
</reference>
<dbReference type="Gene3D" id="3.30.1490.20">
    <property type="entry name" value="ATP-grasp fold, A domain"/>
    <property type="match status" value="1"/>
</dbReference>
<sequence length="161" mass="16331">MGGVRLGVSGADAVRTAYEAVRAGADRVPGAAVEGVLVSPMRTGGTELLVGVVHDGQWGPVLAVGLGGVFTEVLDDAALALLPVTPAHARELLLGLRGAPLLQGARGNAPADLDAVADAVARIGDLALAVAEDLESLEVNPLWVEDATVEALDALVTWRDS</sequence>
<dbReference type="SUPFAM" id="SSF56059">
    <property type="entry name" value="Glutathione synthetase ATP-binding domain-like"/>
    <property type="match status" value="1"/>
</dbReference>
<organism evidence="1 2">
    <name type="scientific">Streptomyces rugosispiralis</name>
    <dbReference type="NCBI Taxonomy" id="2967341"/>
    <lineage>
        <taxon>Bacteria</taxon>
        <taxon>Bacillati</taxon>
        <taxon>Actinomycetota</taxon>
        <taxon>Actinomycetes</taxon>
        <taxon>Kitasatosporales</taxon>
        <taxon>Streptomycetaceae</taxon>
        <taxon>Streptomyces</taxon>
    </lineage>
</organism>
<dbReference type="InterPro" id="IPR013815">
    <property type="entry name" value="ATP_grasp_subdomain_1"/>
</dbReference>
<comment type="caution">
    <text evidence="1">The sequence shown here is derived from an EMBL/GenBank/DDBJ whole genome shotgun (WGS) entry which is preliminary data.</text>
</comment>
<dbReference type="Proteomes" id="UP001204746">
    <property type="component" value="Unassembled WGS sequence"/>
</dbReference>
<dbReference type="GO" id="GO:0016874">
    <property type="term" value="F:ligase activity"/>
    <property type="evidence" value="ECO:0007669"/>
    <property type="project" value="UniProtKB-KW"/>
</dbReference>
<evidence type="ECO:0000313" key="1">
    <source>
        <dbReference type="EMBL" id="MCQ8188581.1"/>
    </source>
</evidence>
<evidence type="ECO:0000313" key="2">
    <source>
        <dbReference type="Proteomes" id="UP001204746"/>
    </source>
</evidence>